<dbReference type="EMBL" id="CP053069">
    <property type="protein sequence ID" value="QJR11828.1"/>
    <property type="molecule type" value="Genomic_DNA"/>
</dbReference>
<keyword evidence="3" id="KW-1185">Reference proteome</keyword>
<name>A0A6M4GY50_9PROT</name>
<evidence type="ECO:0000256" key="1">
    <source>
        <dbReference type="SAM" id="SignalP"/>
    </source>
</evidence>
<accession>A0A6M4GY50</accession>
<keyword evidence="1" id="KW-0732">Signal</keyword>
<gene>
    <name evidence="2" type="ORF">DSM104443_02911</name>
</gene>
<organism evidence="2 3">
    <name type="scientific">Usitatibacter rugosus</name>
    <dbReference type="NCBI Taxonomy" id="2732067"/>
    <lineage>
        <taxon>Bacteria</taxon>
        <taxon>Pseudomonadati</taxon>
        <taxon>Pseudomonadota</taxon>
        <taxon>Betaproteobacteria</taxon>
        <taxon>Nitrosomonadales</taxon>
        <taxon>Usitatibacteraceae</taxon>
        <taxon>Usitatibacter</taxon>
    </lineage>
</organism>
<proteinExistence type="predicted"/>
<protein>
    <submittedName>
        <fullName evidence="2">Uncharacterized protein</fullName>
    </submittedName>
</protein>
<reference evidence="2 3" key="1">
    <citation type="submission" date="2020-04" db="EMBL/GenBank/DDBJ databases">
        <title>Usitatibacter rugosus gen. nov., sp. nov. and Usitatibacter palustris sp. nov., novel members of Usitatibacteraceae fam. nov. within the order Nitrosomonadales isolated from soil.</title>
        <authorList>
            <person name="Huber K.J."/>
            <person name="Neumann-Schaal M."/>
            <person name="Geppert A."/>
            <person name="Luckner M."/>
            <person name="Wanner G."/>
            <person name="Overmann J."/>
        </authorList>
    </citation>
    <scope>NUCLEOTIDE SEQUENCE [LARGE SCALE GENOMIC DNA]</scope>
    <source>
        <strain evidence="2 3">0125_3</strain>
    </source>
</reference>
<feature type="signal peptide" evidence="1">
    <location>
        <begin position="1"/>
        <end position="19"/>
    </location>
</feature>
<dbReference type="AlphaFoldDB" id="A0A6M4GY50"/>
<sequence>MKNLIAALLFTLPAGFALAQTAPAPAAPAPAAKALATRDEYRTCLRLGDEAVARRGKLQQQKYDYDTRSRQLSIEMKAHLDAKDTVKPGTKLAEAYNTTTEQLNARNMLLNSEADQFDKDIADHNRVSAEASKRCSGLTVSQEDMQAVNAERAAAKK</sequence>
<dbReference type="RefSeq" id="WP_171093495.1">
    <property type="nucleotide sequence ID" value="NZ_CP053069.1"/>
</dbReference>
<dbReference type="Proteomes" id="UP000501534">
    <property type="component" value="Chromosome"/>
</dbReference>
<evidence type="ECO:0000313" key="2">
    <source>
        <dbReference type="EMBL" id="QJR11828.1"/>
    </source>
</evidence>
<feature type="chain" id="PRO_5026808167" evidence="1">
    <location>
        <begin position="20"/>
        <end position="157"/>
    </location>
</feature>
<evidence type="ECO:0000313" key="3">
    <source>
        <dbReference type="Proteomes" id="UP000501534"/>
    </source>
</evidence>
<dbReference type="KEGG" id="uru:DSM104443_02911"/>